<organism evidence="2 3">
    <name type="scientific">Senna tora</name>
    <dbReference type="NCBI Taxonomy" id="362788"/>
    <lineage>
        <taxon>Eukaryota</taxon>
        <taxon>Viridiplantae</taxon>
        <taxon>Streptophyta</taxon>
        <taxon>Embryophyta</taxon>
        <taxon>Tracheophyta</taxon>
        <taxon>Spermatophyta</taxon>
        <taxon>Magnoliopsida</taxon>
        <taxon>eudicotyledons</taxon>
        <taxon>Gunneridae</taxon>
        <taxon>Pentapetalae</taxon>
        <taxon>rosids</taxon>
        <taxon>fabids</taxon>
        <taxon>Fabales</taxon>
        <taxon>Fabaceae</taxon>
        <taxon>Caesalpinioideae</taxon>
        <taxon>Cassia clade</taxon>
        <taxon>Senna</taxon>
    </lineage>
</organism>
<protein>
    <submittedName>
        <fullName evidence="2">Strigolactone esterase D14-like</fullName>
    </submittedName>
</protein>
<sequence length="203" mass="22503">METLCDHGGDIVKALNATIYGNGTQTLVLVFDLAFSPNLEPNVYNPSKYATFDGYAQDLLYLNAKGYEGGFQRSDLDMIFSEINQNFSRWAHAFAPKAVGENDPAAISEFENSLVRMKPEVALSVAKTVFLSDLRGVLPRVQVPCTIIQSRKDIIVPESVAFYMNKKLGAKSKVRILGTKGHFPQLTAYPLLLKVLKRTLSIK</sequence>
<dbReference type="OrthoDB" id="408373at2759"/>
<gene>
    <name evidence="2" type="ORF">G2W53_043294</name>
</gene>
<accession>A0A834VZR2</accession>
<dbReference type="Gene3D" id="3.40.50.1820">
    <property type="entry name" value="alpha/beta hydrolase"/>
    <property type="match status" value="1"/>
</dbReference>
<evidence type="ECO:0000313" key="2">
    <source>
        <dbReference type="EMBL" id="KAF7804183.1"/>
    </source>
</evidence>
<dbReference type="SUPFAM" id="SSF53474">
    <property type="entry name" value="alpha/beta-Hydrolases"/>
    <property type="match status" value="1"/>
</dbReference>
<reference evidence="2" key="1">
    <citation type="submission" date="2020-09" db="EMBL/GenBank/DDBJ databases">
        <title>Genome-Enabled Discovery of Anthraquinone Biosynthesis in Senna tora.</title>
        <authorList>
            <person name="Kang S.-H."/>
            <person name="Pandey R.P."/>
            <person name="Lee C.-M."/>
            <person name="Sim J.-S."/>
            <person name="Jeong J.-T."/>
            <person name="Choi B.-S."/>
            <person name="Jung M."/>
            <person name="Ginzburg D."/>
            <person name="Zhao K."/>
            <person name="Won S.Y."/>
            <person name="Oh T.-J."/>
            <person name="Yu Y."/>
            <person name="Kim N.-H."/>
            <person name="Lee O.R."/>
            <person name="Lee T.-H."/>
            <person name="Bashyal P."/>
            <person name="Kim T.-S."/>
            <person name="Lee W.-H."/>
            <person name="Kawkins C."/>
            <person name="Kim C.-K."/>
            <person name="Kim J.S."/>
            <person name="Ahn B.O."/>
            <person name="Rhee S.Y."/>
            <person name="Sohng J.K."/>
        </authorList>
    </citation>
    <scope>NUCLEOTIDE SEQUENCE</scope>
    <source>
        <tissue evidence="2">Leaf</tissue>
    </source>
</reference>
<dbReference type="EMBL" id="JAAIUW010000013">
    <property type="protein sequence ID" value="KAF7804183.1"/>
    <property type="molecule type" value="Genomic_DNA"/>
</dbReference>
<dbReference type="PANTHER" id="PTHR43039">
    <property type="entry name" value="ESTERASE-RELATED"/>
    <property type="match status" value="1"/>
</dbReference>
<keyword evidence="3" id="KW-1185">Reference proteome</keyword>
<dbReference type="InterPro" id="IPR029058">
    <property type="entry name" value="AB_hydrolase_fold"/>
</dbReference>
<evidence type="ECO:0000313" key="3">
    <source>
        <dbReference type="Proteomes" id="UP000634136"/>
    </source>
</evidence>
<name>A0A834VZR2_9FABA</name>
<evidence type="ECO:0000256" key="1">
    <source>
        <dbReference type="ARBA" id="ARBA00008645"/>
    </source>
</evidence>
<proteinExistence type="inferred from homology"/>
<dbReference type="Proteomes" id="UP000634136">
    <property type="component" value="Unassembled WGS sequence"/>
</dbReference>
<comment type="caution">
    <text evidence="2">The sequence shown here is derived from an EMBL/GenBank/DDBJ whole genome shotgun (WGS) entry which is preliminary data.</text>
</comment>
<dbReference type="AlphaFoldDB" id="A0A834VZR2"/>
<comment type="similarity">
    <text evidence="1">Belongs to the AB hydrolase superfamily.</text>
</comment>